<protein>
    <submittedName>
        <fullName evidence="1">Uncharacterized protein</fullName>
    </submittedName>
</protein>
<accession>A0A382APD0</accession>
<gene>
    <name evidence="1" type="ORF">METZ01_LOCUS156005</name>
</gene>
<reference evidence="1" key="1">
    <citation type="submission" date="2018-05" db="EMBL/GenBank/DDBJ databases">
        <authorList>
            <person name="Lanie J.A."/>
            <person name="Ng W.-L."/>
            <person name="Kazmierczak K.M."/>
            <person name="Andrzejewski T.M."/>
            <person name="Davidsen T.M."/>
            <person name="Wayne K.J."/>
            <person name="Tettelin H."/>
            <person name="Glass J.I."/>
            <person name="Rusch D."/>
            <person name="Podicherti R."/>
            <person name="Tsui H.-C.T."/>
            <person name="Winkler M.E."/>
        </authorList>
    </citation>
    <scope>NUCLEOTIDE SEQUENCE</scope>
</reference>
<dbReference type="AlphaFoldDB" id="A0A382APD0"/>
<proteinExistence type="predicted"/>
<feature type="non-terminal residue" evidence="1">
    <location>
        <position position="30"/>
    </location>
</feature>
<evidence type="ECO:0000313" key="1">
    <source>
        <dbReference type="EMBL" id="SVB03151.1"/>
    </source>
</evidence>
<dbReference type="EMBL" id="UINC01026179">
    <property type="protein sequence ID" value="SVB03151.1"/>
    <property type="molecule type" value="Genomic_DNA"/>
</dbReference>
<name>A0A382APD0_9ZZZZ</name>
<sequence>MPISILLEEDYWPQSQQHWQHRRDVELNDT</sequence>
<organism evidence="1">
    <name type="scientific">marine metagenome</name>
    <dbReference type="NCBI Taxonomy" id="408172"/>
    <lineage>
        <taxon>unclassified sequences</taxon>
        <taxon>metagenomes</taxon>
        <taxon>ecological metagenomes</taxon>
    </lineage>
</organism>